<keyword evidence="3" id="KW-1185">Reference proteome</keyword>
<accession>A0A9P8C275</accession>
<dbReference type="Proteomes" id="UP000824998">
    <property type="component" value="Unassembled WGS sequence"/>
</dbReference>
<dbReference type="AlphaFoldDB" id="A0A9P8C275"/>
<gene>
    <name evidence="2" type="ORF">BJ875DRAFT_149643</name>
</gene>
<proteinExistence type="predicted"/>
<reference evidence="2" key="1">
    <citation type="journal article" date="2021" name="IMA Fungus">
        <title>Genomic characterization of three marine fungi, including Emericellopsis atlantica sp. nov. with signatures of a generalist lifestyle and marine biomass degradation.</title>
        <authorList>
            <person name="Hagestad O.C."/>
            <person name="Hou L."/>
            <person name="Andersen J.H."/>
            <person name="Hansen E.H."/>
            <person name="Altermark B."/>
            <person name="Li C."/>
            <person name="Kuhnert E."/>
            <person name="Cox R.J."/>
            <person name="Crous P.W."/>
            <person name="Spatafora J.W."/>
            <person name="Lail K."/>
            <person name="Amirebrahimi M."/>
            <person name="Lipzen A."/>
            <person name="Pangilinan J."/>
            <person name="Andreopoulos W."/>
            <person name="Hayes R.D."/>
            <person name="Ng V."/>
            <person name="Grigoriev I.V."/>
            <person name="Jackson S.A."/>
            <person name="Sutton T.D.S."/>
            <person name="Dobson A.D.W."/>
            <person name="Rama T."/>
        </authorList>
    </citation>
    <scope>NUCLEOTIDE SEQUENCE</scope>
    <source>
        <strain evidence="2">TRa018bII</strain>
    </source>
</reference>
<sequence length="152" mass="16927">MHVRIHRTIAASGLLFLAKSPCHATVLLLGVASIASVLPSISGSRQVDAFWFFVESNADRVETTFKTPHQRILSLDPALSSHRHMEVLRTARPPRIMRAGGTQKACPSRYEGKAPKETLRFVSTDATHHHEPAMTNHNSHREDLHVKCLHVS</sequence>
<organism evidence="2 3">
    <name type="scientific">Amylocarpus encephaloides</name>
    <dbReference type="NCBI Taxonomy" id="45428"/>
    <lineage>
        <taxon>Eukaryota</taxon>
        <taxon>Fungi</taxon>
        <taxon>Dikarya</taxon>
        <taxon>Ascomycota</taxon>
        <taxon>Pezizomycotina</taxon>
        <taxon>Leotiomycetes</taxon>
        <taxon>Helotiales</taxon>
        <taxon>Helotiales incertae sedis</taxon>
        <taxon>Amylocarpus</taxon>
    </lineage>
</organism>
<evidence type="ECO:0000313" key="3">
    <source>
        <dbReference type="Proteomes" id="UP000824998"/>
    </source>
</evidence>
<name>A0A9P8C275_9HELO</name>
<feature type="signal peptide" evidence="1">
    <location>
        <begin position="1"/>
        <end position="24"/>
    </location>
</feature>
<evidence type="ECO:0000256" key="1">
    <source>
        <dbReference type="SAM" id="SignalP"/>
    </source>
</evidence>
<comment type="caution">
    <text evidence="2">The sequence shown here is derived from an EMBL/GenBank/DDBJ whole genome shotgun (WGS) entry which is preliminary data.</text>
</comment>
<protein>
    <recommendedName>
        <fullName evidence="4">Secreted protein</fullName>
    </recommendedName>
</protein>
<keyword evidence="1" id="KW-0732">Signal</keyword>
<evidence type="ECO:0008006" key="4">
    <source>
        <dbReference type="Google" id="ProtNLM"/>
    </source>
</evidence>
<evidence type="ECO:0000313" key="2">
    <source>
        <dbReference type="EMBL" id="KAG9230640.1"/>
    </source>
</evidence>
<dbReference type="EMBL" id="MU251656">
    <property type="protein sequence ID" value="KAG9230640.1"/>
    <property type="molecule type" value="Genomic_DNA"/>
</dbReference>
<feature type="chain" id="PRO_5040205673" description="Secreted protein" evidence="1">
    <location>
        <begin position="25"/>
        <end position="152"/>
    </location>
</feature>